<dbReference type="RefSeq" id="WP_208501261.1">
    <property type="nucleotide sequence ID" value="NZ_JAGFOA010000002.1"/>
</dbReference>
<comment type="caution">
    <text evidence="2">The sequence shown here is derived from an EMBL/GenBank/DDBJ whole genome shotgun (WGS) entry which is preliminary data.</text>
</comment>
<evidence type="ECO:0000313" key="2">
    <source>
        <dbReference type="EMBL" id="MBO3662902.1"/>
    </source>
</evidence>
<gene>
    <name evidence="2" type="ORF">J5V96_05160</name>
</gene>
<accession>A0A939QH92</accession>
<organism evidence="2 3">
    <name type="scientific">Microbacterium stercoris</name>
    <dbReference type="NCBI Taxonomy" id="2820289"/>
    <lineage>
        <taxon>Bacteria</taxon>
        <taxon>Bacillati</taxon>
        <taxon>Actinomycetota</taxon>
        <taxon>Actinomycetes</taxon>
        <taxon>Micrococcales</taxon>
        <taxon>Microbacteriaceae</taxon>
        <taxon>Microbacterium</taxon>
    </lineage>
</organism>
<dbReference type="PRINTS" id="PR01217">
    <property type="entry name" value="PRICHEXTENSN"/>
</dbReference>
<feature type="region of interest" description="Disordered" evidence="1">
    <location>
        <begin position="122"/>
        <end position="366"/>
    </location>
</feature>
<sequence length="463" mass="46700">MTDERGVAADAVPRAPRVETVLPSAAPIRPASISDGGDLDAPVYAVPVTHEGATRAGGQLPAAASLTFRIDVEYAGPTPLRRAGQLATAGMAAAAVAVITATFAPPPGADLLEMSALNAPSADHAEQVAQPYPLSTKRPLGAEGGRVTADLPRNRRADEPPADPMRPDVPASPKQNGSGDRPPAAPRSPSQQAPGGLPTSPPLADAPTAPEPAAPPKPAPSKPAPPNPAPSNPKPPSPPPGSTPPFGSPAPAPPEPSGAPTTDPDGSPGTGEQPEVPLPTPPQSGEPGADGDGDIDPAPLPTPTPTSEAPEPTPTQPAQPAPTPPPAHPTPTPPPAEPHPTPPPAEPQPTSPPAQPTPPPAEPPPVVVVEPTVREYTAPTGLLAKLLGSLGGVVDKLLDGLLETQVAATYHLEVTGTPHTTVVVSNGLLRTKTIQLGAEGTARFDWDHTVELLKIGEPTFTVQ</sequence>
<dbReference type="Proteomes" id="UP000680132">
    <property type="component" value="Unassembled WGS sequence"/>
</dbReference>
<evidence type="ECO:0000313" key="3">
    <source>
        <dbReference type="Proteomes" id="UP000680132"/>
    </source>
</evidence>
<evidence type="ECO:0000256" key="1">
    <source>
        <dbReference type="SAM" id="MobiDB-lite"/>
    </source>
</evidence>
<proteinExistence type="predicted"/>
<feature type="compositionally biased region" description="Pro residues" evidence="1">
    <location>
        <begin position="311"/>
        <end position="366"/>
    </location>
</feature>
<feature type="compositionally biased region" description="Pro residues" evidence="1">
    <location>
        <begin position="209"/>
        <end position="257"/>
    </location>
</feature>
<protein>
    <submittedName>
        <fullName evidence="2">Uncharacterized protein</fullName>
    </submittedName>
</protein>
<name>A0A939QH92_9MICO</name>
<dbReference type="EMBL" id="JAGFOA010000002">
    <property type="protein sequence ID" value="MBO3662902.1"/>
    <property type="molecule type" value="Genomic_DNA"/>
</dbReference>
<keyword evidence="3" id="KW-1185">Reference proteome</keyword>
<dbReference type="AlphaFoldDB" id="A0A939QH92"/>
<reference evidence="2" key="1">
    <citation type="submission" date="2021-03" db="EMBL/GenBank/DDBJ databases">
        <title>Microbacterium sp. nov., a novel actinobacterium isolated from cow dung.</title>
        <authorList>
            <person name="Zhang L."/>
        </authorList>
    </citation>
    <scope>NUCLEOTIDE SEQUENCE</scope>
    <source>
        <strain evidence="2">NEAU-LLB</strain>
    </source>
</reference>